<dbReference type="PANTHER" id="PTHR43280">
    <property type="entry name" value="ARAC-FAMILY TRANSCRIPTIONAL REGULATOR"/>
    <property type="match status" value="1"/>
</dbReference>
<feature type="domain" description="HTH araC/xylS-type" evidence="6">
    <location>
        <begin position="256"/>
        <end position="354"/>
    </location>
</feature>
<evidence type="ECO:0000256" key="1">
    <source>
        <dbReference type="ARBA" id="ARBA00023015"/>
    </source>
</evidence>
<dbReference type="EMBL" id="CYHG01000007">
    <property type="protein sequence ID" value="CUB04588.1"/>
    <property type="molecule type" value="Genomic_DNA"/>
</dbReference>
<feature type="transmembrane region" description="Helical" evidence="5">
    <location>
        <begin position="87"/>
        <end position="105"/>
    </location>
</feature>
<keyword evidence="5" id="KW-1133">Transmembrane helix</keyword>
<dbReference type="Proteomes" id="UP000182769">
    <property type="component" value="Unassembled WGS sequence"/>
</dbReference>
<dbReference type="InterPro" id="IPR018060">
    <property type="entry name" value="HTH_AraC"/>
</dbReference>
<sequence>MLAIPLPFVVSLLLLVLAGSLWIQRRHLVLWPCLFLLLCATTTCLVGLRWAYDLAFLRMLQSIFASVIPVAAWWVFAQTKSARAPSWWHAIVPLMVTIASLTYPLWEPPLDVMITAQYVLYFGLLWHSSNSDRQPPEYVRLSDWEWAIRAQRIAALMLLFSAVIDGALTLDFMLAQGQHALWILSIGHALLLPTLSLAVMGLSLATTEESDVPHSAETEQRSVSSCEEPERCDSGGASYDSKQIELADQSIITQVKQVVVTQQLFLDPDLTLARIARKSGIPARQISAAINRVMGQNISQWVNQYRIEYATQRLISSEDTITQIYLDSGFQTKSNFHREFSRIMGMTPSQYRQSL</sequence>
<organism evidence="7 8">
    <name type="scientific">Marinomonas fungiae</name>
    <dbReference type="NCBI Taxonomy" id="1137284"/>
    <lineage>
        <taxon>Bacteria</taxon>
        <taxon>Pseudomonadati</taxon>
        <taxon>Pseudomonadota</taxon>
        <taxon>Gammaproteobacteria</taxon>
        <taxon>Oceanospirillales</taxon>
        <taxon>Oceanospirillaceae</taxon>
        <taxon>Marinomonas</taxon>
    </lineage>
</organism>
<evidence type="ECO:0000313" key="7">
    <source>
        <dbReference type="EMBL" id="CUB04588.1"/>
    </source>
</evidence>
<feature type="transmembrane region" description="Helical" evidence="5">
    <location>
        <begin position="55"/>
        <end position="75"/>
    </location>
</feature>
<feature type="transmembrane region" description="Helical" evidence="5">
    <location>
        <begin position="28"/>
        <end position="48"/>
    </location>
</feature>
<dbReference type="STRING" id="1137284.GCA_001418205_02458"/>
<dbReference type="RefSeq" id="WP_055463529.1">
    <property type="nucleotide sequence ID" value="NZ_CYHG01000007.1"/>
</dbReference>
<feature type="region of interest" description="Disordered" evidence="4">
    <location>
        <begin position="210"/>
        <end position="237"/>
    </location>
</feature>
<dbReference type="OrthoDB" id="345413at2"/>
<feature type="compositionally biased region" description="Basic and acidic residues" evidence="4">
    <location>
        <begin position="211"/>
        <end position="220"/>
    </location>
</feature>
<protein>
    <submittedName>
        <fullName evidence="7">AraC-type DNA-binding domain and AraC-containing proteins</fullName>
    </submittedName>
</protein>
<evidence type="ECO:0000313" key="8">
    <source>
        <dbReference type="Proteomes" id="UP000182769"/>
    </source>
</evidence>
<keyword evidence="1" id="KW-0805">Transcription regulation</keyword>
<dbReference type="GO" id="GO:0043565">
    <property type="term" value="F:sequence-specific DNA binding"/>
    <property type="evidence" value="ECO:0007669"/>
    <property type="project" value="InterPro"/>
</dbReference>
<keyword evidence="2 7" id="KW-0238">DNA-binding</keyword>
<dbReference type="SUPFAM" id="SSF46689">
    <property type="entry name" value="Homeodomain-like"/>
    <property type="match status" value="1"/>
</dbReference>
<dbReference type="GO" id="GO:0003700">
    <property type="term" value="F:DNA-binding transcription factor activity"/>
    <property type="evidence" value="ECO:0007669"/>
    <property type="project" value="InterPro"/>
</dbReference>
<dbReference type="Gene3D" id="1.10.10.60">
    <property type="entry name" value="Homeodomain-like"/>
    <property type="match status" value="1"/>
</dbReference>
<evidence type="ECO:0000256" key="4">
    <source>
        <dbReference type="SAM" id="MobiDB-lite"/>
    </source>
</evidence>
<keyword evidence="8" id="KW-1185">Reference proteome</keyword>
<dbReference type="AlphaFoldDB" id="A0A0K6INB8"/>
<accession>A0A0K6INB8</accession>
<gene>
    <name evidence="7" type="ORF">Ga0061065_107162</name>
</gene>
<evidence type="ECO:0000256" key="5">
    <source>
        <dbReference type="SAM" id="Phobius"/>
    </source>
</evidence>
<dbReference type="PROSITE" id="PS01124">
    <property type="entry name" value="HTH_ARAC_FAMILY_2"/>
    <property type="match status" value="1"/>
</dbReference>
<dbReference type="InterPro" id="IPR009057">
    <property type="entry name" value="Homeodomain-like_sf"/>
</dbReference>
<evidence type="ECO:0000256" key="2">
    <source>
        <dbReference type="ARBA" id="ARBA00023125"/>
    </source>
</evidence>
<evidence type="ECO:0000256" key="3">
    <source>
        <dbReference type="ARBA" id="ARBA00023163"/>
    </source>
</evidence>
<dbReference type="Pfam" id="PF12833">
    <property type="entry name" value="HTH_18"/>
    <property type="match status" value="1"/>
</dbReference>
<keyword evidence="5" id="KW-0812">Transmembrane</keyword>
<reference evidence="8" key="1">
    <citation type="submission" date="2015-08" db="EMBL/GenBank/DDBJ databases">
        <authorList>
            <person name="Varghese N."/>
        </authorList>
    </citation>
    <scope>NUCLEOTIDE SEQUENCE [LARGE SCALE GENOMIC DNA]</scope>
    <source>
        <strain evidence="8">JCM 18476</strain>
    </source>
</reference>
<proteinExistence type="predicted"/>
<keyword evidence="3" id="KW-0804">Transcription</keyword>
<dbReference type="SMART" id="SM00342">
    <property type="entry name" value="HTH_ARAC"/>
    <property type="match status" value="1"/>
</dbReference>
<dbReference type="PANTHER" id="PTHR43280:SF29">
    <property type="entry name" value="ARAC-FAMILY TRANSCRIPTIONAL REGULATOR"/>
    <property type="match status" value="1"/>
</dbReference>
<keyword evidence="5" id="KW-0472">Membrane</keyword>
<feature type="transmembrane region" description="Helical" evidence="5">
    <location>
        <begin position="180"/>
        <end position="205"/>
    </location>
</feature>
<name>A0A0K6INB8_9GAMM</name>
<evidence type="ECO:0000259" key="6">
    <source>
        <dbReference type="PROSITE" id="PS01124"/>
    </source>
</evidence>
<feature type="transmembrane region" description="Helical" evidence="5">
    <location>
        <begin position="149"/>
        <end position="168"/>
    </location>
</feature>